<dbReference type="Pfam" id="PF12450">
    <property type="entry name" value="vWF_A"/>
    <property type="match status" value="1"/>
</dbReference>
<dbReference type="InterPro" id="IPR051266">
    <property type="entry name" value="CLCR"/>
</dbReference>
<proteinExistence type="predicted"/>
<dbReference type="Gene3D" id="2.60.40.1120">
    <property type="entry name" value="Carboxypeptidase-like, regulatory domain"/>
    <property type="match status" value="1"/>
</dbReference>
<name>A0A2W7NH15_9BACT</name>
<dbReference type="SUPFAM" id="SSF49464">
    <property type="entry name" value="Carboxypeptidase regulatory domain-like"/>
    <property type="match status" value="1"/>
</dbReference>
<dbReference type="PROSITE" id="PS50234">
    <property type="entry name" value="VWFA"/>
    <property type="match status" value="1"/>
</dbReference>
<dbReference type="InterPro" id="IPR022156">
    <property type="entry name" value="Uncharacterised_YfbK_N"/>
</dbReference>
<dbReference type="FunFam" id="2.60.40.1120:FF:000003">
    <property type="entry name" value="Outer membrane protein Omp121"/>
    <property type="match status" value="1"/>
</dbReference>
<evidence type="ECO:0000259" key="2">
    <source>
        <dbReference type="PROSITE" id="PS50234"/>
    </source>
</evidence>
<dbReference type="Pfam" id="PF00092">
    <property type="entry name" value="VWA"/>
    <property type="match status" value="1"/>
</dbReference>
<organism evidence="3 4">
    <name type="scientific">Breznakibacter xylanolyticus</name>
    <dbReference type="NCBI Taxonomy" id="990"/>
    <lineage>
        <taxon>Bacteria</taxon>
        <taxon>Pseudomonadati</taxon>
        <taxon>Bacteroidota</taxon>
        <taxon>Bacteroidia</taxon>
        <taxon>Marinilabiliales</taxon>
        <taxon>Marinilabiliaceae</taxon>
        <taxon>Breznakibacter</taxon>
    </lineage>
</organism>
<dbReference type="InterPro" id="IPR002035">
    <property type="entry name" value="VWF_A"/>
</dbReference>
<dbReference type="InterPro" id="IPR008969">
    <property type="entry name" value="CarboxyPept-like_regulatory"/>
</dbReference>
<dbReference type="Gene3D" id="3.40.50.410">
    <property type="entry name" value="von Willebrand factor, type A domain"/>
    <property type="match status" value="1"/>
</dbReference>
<reference evidence="3 4" key="1">
    <citation type="submission" date="2018-06" db="EMBL/GenBank/DDBJ databases">
        <title>Genomic Encyclopedia of Archaeal and Bacterial Type Strains, Phase II (KMG-II): from individual species to whole genera.</title>
        <authorList>
            <person name="Goeker M."/>
        </authorList>
    </citation>
    <scope>NUCLEOTIDE SEQUENCE [LARGE SCALE GENOMIC DNA]</scope>
    <source>
        <strain evidence="3 4">DSM 6779</strain>
    </source>
</reference>
<dbReference type="EMBL" id="QKZK01000005">
    <property type="protein sequence ID" value="PZX19140.1"/>
    <property type="molecule type" value="Genomic_DNA"/>
</dbReference>
<dbReference type="AlphaFoldDB" id="A0A2W7NH15"/>
<feature type="transmembrane region" description="Helical" evidence="1">
    <location>
        <begin position="56"/>
        <end position="79"/>
    </location>
</feature>
<dbReference type="Pfam" id="PF12034">
    <property type="entry name" value="YfbK_C"/>
    <property type="match status" value="1"/>
</dbReference>
<evidence type="ECO:0000313" key="3">
    <source>
        <dbReference type="EMBL" id="PZX19140.1"/>
    </source>
</evidence>
<keyword evidence="1" id="KW-0812">Transmembrane</keyword>
<dbReference type="InterPro" id="IPR036465">
    <property type="entry name" value="vWFA_dom_sf"/>
</dbReference>
<comment type="caution">
    <text evidence="3">The sequence shown here is derived from an EMBL/GenBank/DDBJ whole genome shotgun (WGS) entry which is preliminary data.</text>
</comment>
<feature type="domain" description="VWFA" evidence="2">
    <location>
        <begin position="314"/>
        <end position="492"/>
    </location>
</feature>
<evidence type="ECO:0000256" key="1">
    <source>
        <dbReference type="SAM" id="Phobius"/>
    </source>
</evidence>
<protein>
    <submittedName>
        <fullName evidence="3">Ca-activated chloride channel family protein</fullName>
    </submittedName>
</protein>
<dbReference type="Proteomes" id="UP000249239">
    <property type="component" value="Unassembled WGS sequence"/>
</dbReference>
<dbReference type="InterPro" id="IPR021908">
    <property type="entry name" value="YfbK_C"/>
</dbReference>
<keyword evidence="1" id="KW-0472">Membrane</keyword>
<keyword evidence="4" id="KW-1185">Reference proteome</keyword>
<gene>
    <name evidence="3" type="ORF">LX69_00807</name>
</gene>
<accession>A0A2W7NH15</accession>
<dbReference type="PANTHER" id="PTHR10579:SF43">
    <property type="entry name" value="ZINC FINGER (C3HC4-TYPE RING FINGER) FAMILY PROTEIN"/>
    <property type="match status" value="1"/>
</dbReference>
<dbReference type="CDD" id="cd01465">
    <property type="entry name" value="vWA_subgroup"/>
    <property type="match status" value="1"/>
</dbReference>
<evidence type="ECO:0000313" key="4">
    <source>
        <dbReference type="Proteomes" id="UP000249239"/>
    </source>
</evidence>
<dbReference type="Pfam" id="PF13715">
    <property type="entry name" value="CarbopepD_reg_2"/>
    <property type="match status" value="1"/>
</dbReference>
<sequence>MESLHQQHPMHRNHTQGILNSTKTLRLCASAFNNNITNNSLKQKTMRTHYAPLTRTLTMGCLWMMMWLMMPVAAAAITITGTITDENRDPMPGVSVLIKGTSRGVISNINGHYTLEALPHDLTLVFAFIGYETQEVPIQNRTTIDVQMKPDNQKLEEVVVMSYGAQKKRMIAKAARKTPPSVANVMSIVEDDVCIEYEMVAQPDFNTENYATVRENDFKSTASAPLSTFSVDVDRAAYANVRRFLNNGQLPPVDAVRIEEMVNYFAYNYPQPEGSDPFAVQTHLAVCPWNARHLMMKIGLKGREFDKSKLPPSNLVFLMDVSGSMDEPNKLPLLKASLRLLVNELRPSDRIAMVVYAGAAGLVLPSTPGNQKQTILDALDRLQAGGSTAGGAGLKLAYEVARQNFIAGGNNRIVLATDGDFNVGQSSNAEMERLVEKERQGGTAITVLGFGMGNYKDDRMEIIANKGNGNYAYIDNLQEAEKTLVKEFGGTLFTIAKDVKLQLEFNPARVAAYRLIGYENRLLNNEDFNNDQKDAGEIGAGHTVTALYEIVPVGAPDAARYAGQTDALKYQQVTRANTDAQDWLTVKLRYKQPDGDTSRLMERPVTGTPEAFDRAHNDLQFAAGVAAFGMMLRNSPHKGSLTWNQVTQMTEQARGDDPEGYRAELVRLVKMAAKMNHPTE</sequence>
<dbReference type="PANTHER" id="PTHR10579">
    <property type="entry name" value="CALCIUM-ACTIVATED CHLORIDE CHANNEL REGULATOR"/>
    <property type="match status" value="1"/>
</dbReference>
<dbReference type="SUPFAM" id="SSF53300">
    <property type="entry name" value="vWA-like"/>
    <property type="match status" value="1"/>
</dbReference>
<keyword evidence="1" id="KW-1133">Transmembrane helix</keyword>
<dbReference type="SMART" id="SM00327">
    <property type="entry name" value="VWA"/>
    <property type="match status" value="1"/>
</dbReference>